<gene>
    <name evidence="1" type="ORF">HHA03_09350</name>
</gene>
<reference evidence="1 2" key="1">
    <citation type="submission" date="2019-07" db="EMBL/GenBank/DDBJ databases">
        <title>Whole genome shotgun sequence of Halolactibacillus halophilus NBRC 100868.</title>
        <authorList>
            <person name="Hosoyama A."/>
            <person name="Uohara A."/>
            <person name="Ohji S."/>
            <person name="Ichikawa N."/>
        </authorList>
    </citation>
    <scope>NUCLEOTIDE SEQUENCE [LARGE SCALE GENOMIC DNA]</scope>
    <source>
        <strain evidence="1 2">NBRC 100868</strain>
    </source>
</reference>
<protein>
    <submittedName>
        <fullName evidence="1">Uncharacterized protein</fullName>
    </submittedName>
</protein>
<evidence type="ECO:0000313" key="2">
    <source>
        <dbReference type="Proteomes" id="UP000321547"/>
    </source>
</evidence>
<dbReference type="EMBL" id="BJWI01000009">
    <property type="protein sequence ID" value="GEM01403.1"/>
    <property type="molecule type" value="Genomic_DNA"/>
</dbReference>
<organism evidence="1 2">
    <name type="scientific">Halolactibacillus halophilus</name>
    <dbReference type="NCBI Taxonomy" id="306540"/>
    <lineage>
        <taxon>Bacteria</taxon>
        <taxon>Bacillati</taxon>
        <taxon>Bacillota</taxon>
        <taxon>Bacilli</taxon>
        <taxon>Bacillales</taxon>
        <taxon>Bacillaceae</taxon>
        <taxon>Halolactibacillus</taxon>
    </lineage>
</organism>
<sequence>MKLNNAKTATPVEQRGFVATHDTLRKYDIDVISRQRLQVEDEVGILVFMTLSRRQRLHHLYQKYDGYNNKTI</sequence>
<evidence type="ECO:0000313" key="1">
    <source>
        <dbReference type="EMBL" id="GEM01403.1"/>
    </source>
</evidence>
<dbReference type="RefSeq" id="WP_234987420.1">
    <property type="nucleotide sequence ID" value="NZ_FOXC01000010.1"/>
</dbReference>
<accession>A0ABQ0VJY5</accession>
<keyword evidence="2" id="KW-1185">Reference proteome</keyword>
<dbReference type="Proteomes" id="UP000321547">
    <property type="component" value="Unassembled WGS sequence"/>
</dbReference>
<name>A0ABQ0VJY5_9BACI</name>
<proteinExistence type="predicted"/>
<comment type="caution">
    <text evidence="1">The sequence shown here is derived from an EMBL/GenBank/DDBJ whole genome shotgun (WGS) entry which is preliminary data.</text>
</comment>